<dbReference type="EMBL" id="JACQAY010000299">
    <property type="protein sequence ID" value="MBI3540401.1"/>
    <property type="molecule type" value="Genomic_DNA"/>
</dbReference>
<evidence type="ECO:0000313" key="2">
    <source>
        <dbReference type="EMBL" id="MBI3540401.1"/>
    </source>
</evidence>
<reference evidence="2" key="1">
    <citation type="submission" date="2020-07" db="EMBL/GenBank/DDBJ databases">
        <title>Huge and variable diversity of episymbiotic CPR bacteria and DPANN archaea in groundwater ecosystems.</title>
        <authorList>
            <person name="He C.Y."/>
            <person name="Keren R."/>
            <person name="Whittaker M."/>
            <person name="Farag I.F."/>
            <person name="Doudna J."/>
            <person name="Cate J.H.D."/>
            <person name="Banfield J.F."/>
        </authorList>
    </citation>
    <scope>NUCLEOTIDE SEQUENCE</scope>
    <source>
        <strain evidence="2">NC_groundwater_928_Pr1_S-0.2um_72_17</strain>
    </source>
</reference>
<dbReference type="InterPro" id="IPR023155">
    <property type="entry name" value="Cyt_c-552/4"/>
</dbReference>
<dbReference type="Proteomes" id="UP000807850">
    <property type="component" value="Unassembled WGS sequence"/>
</dbReference>
<gene>
    <name evidence="2" type="ORF">HY076_09030</name>
</gene>
<organism evidence="2 3">
    <name type="scientific">Eiseniibacteriota bacterium</name>
    <dbReference type="NCBI Taxonomy" id="2212470"/>
    <lineage>
        <taxon>Bacteria</taxon>
        <taxon>Candidatus Eiseniibacteriota</taxon>
    </lineage>
</organism>
<evidence type="ECO:0000313" key="3">
    <source>
        <dbReference type="Proteomes" id="UP000807850"/>
    </source>
</evidence>
<dbReference type="InterPro" id="IPR029052">
    <property type="entry name" value="Metallo-depent_PP-like"/>
</dbReference>
<dbReference type="GO" id="GO:0030288">
    <property type="term" value="C:outer membrane-bounded periplasmic space"/>
    <property type="evidence" value="ECO:0007669"/>
    <property type="project" value="TreeGrafter"/>
</dbReference>
<dbReference type="PANTHER" id="PTHR11575:SF24">
    <property type="entry name" value="5'-NUCLEOTIDASE"/>
    <property type="match status" value="1"/>
</dbReference>
<dbReference type="InterPro" id="IPR006179">
    <property type="entry name" value="5_nucleotidase/apyrase"/>
</dbReference>
<dbReference type="GO" id="GO:0009166">
    <property type="term" value="P:nucleotide catabolic process"/>
    <property type="evidence" value="ECO:0007669"/>
    <property type="project" value="InterPro"/>
</dbReference>
<dbReference type="SUPFAM" id="SSF48695">
    <property type="entry name" value="Multiheme cytochromes"/>
    <property type="match status" value="1"/>
</dbReference>
<dbReference type="SUPFAM" id="SSF56300">
    <property type="entry name" value="Metallo-dependent phosphatases"/>
    <property type="match status" value="1"/>
</dbReference>
<dbReference type="Pfam" id="PF13435">
    <property type="entry name" value="Cytochrome_C554"/>
    <property type="match status" value="1"/>
</dbReference>
<evidence type="ECO:0000259" key="1">
    <source>
        <dbReference type="Pfam" id="PF13435"/>
    </source>
</evidence>
<dbReference type="GO" id="GO:0016787">
    <property type="term" value="F:hydrolase activity"/>
    <property type="evidence" value="ECO:0007669"/>
    <property type="project" value="InterPro"/>
</dbReference>
<dbReference type="AlphaFoldDB" id="A0A9D6L802"/>
<dbReference type="InterPro" id="IPR036280">
    <property type="entry name" value="Multihaem_cyt_sf"/>
</dbReference>
<comment type="caution">
    <text evidence="2">The sequence shown here is derived from an EMBL/GenBank/DDBJ whole genome shotgun (WGS) entry which is preliminary data.</text>
</comment>
<dbReference type="Gene3D" id="1.10.1130.10">
    <property type="entry name" value="Flavocytochrome C3, Chain A"/>
    <property type="match status" value="1"/>
</dbReference>
<dbReference type="Gene3D" id="3.60.21.10">
    <property type="match status" value="1"/>
</dbReference>
<name>A0A9D6L802_UNCEI</name>
<feature type="domain" description="Cytochrome c-552/4" evidence="1">
    <location>
        <begin position="241"/>
        <end position="308"/>
    </location>
</feature>
<sequence length="373" mass="40182">MDAMKLLGTDAVGVSEKELRFGLAFLKQGARRSGIQLVCANLLDAKTGQPIFAPYIIKKVGTVHVGIFGLMNDKMSYGPAAESLKVTEPTAAATKAVAEMRKKGATVIVLLSQLGKVEGEDLSAAVPGIDAIIIGHSGTLLNKGRMIKNTVACYGGEQGQFIGKTEITLNAARGQATGDNDAFMLGPEVGENAEVARLVKAFEDGFNEILRKSEKERVAADEKSRADANASPDRYLGAELCIRCHKDEADQWKTTSHSLAWQTLVNVKKDATPECIVCHVVGYQKPGGFKEQNDAAKLGNVQCENCHGMGTMHEAFANPHKTVTEQVCVTCHRGENDPEFNWQVKRPKIVHTNSSGETIKAMKNQMAKPSGSQ</sequence>
<accession>A0A9D6L802</accession>
<proteinExistence type="predicted"/>
<protein>
    <recommendedName>
        <fullName evidence="1">Cytochrome c-552/4 domain-containing protein</fullName>
    </recommendedName>
</protein>
<dbReference type="PANTHER" id="PTHR11575">
    <property type="entry name" value="5'-NUCLEOTIDASE-RELATED"/>
    <property type="match status" value="1"/>
</dbReference>